<name>A0A9P0HT23_NEZVI</name>
<proteinExistence type="predicted"/>
<reference evidence="2" key="1">
    <citation type="submission" date="2022-01" db="EMBL/GenBank/DDBJ databases">
        <authorList>
            <person name="King R."/>
        </authorList>
    </citation>
    <scope>NUCLEOTIDE SEQUENCE</scope>
</reference>
<dbReference type="Proteomes" id="UP001152798">
    <property type="component" value="Chromosome 7"/>
</dbReference>
<evidence type="ECO:0000313" key="2">
    <source>
        <dbReference type="EMBL" id="CAH1407162.1"/>
    </source>
</evidence>
<dbReference type="OrthoDB" id="6343432at2759"/>
<keyword evidence="3" id="KW-1185">Reference proteome</keyword>
<accession>A0A9P0HT23</accession>
<evidence type="ECO:0000256" key="1">
    <source>
        <dbReference type="SAM" id="SignalP"/>
    </source>
</evidence>
<gene>
    <name evidence="2" type="ORF">NEZAVI_LOCUS14946</name>
</gene>
<dbReference type="Gene3D" id="3.30.60.30">
    <property type="match status" value="1"/>
</dbReference>
<feature type="signal peptide" evidence="1">
    <location>
        <begin position="1"/>
        <end position="15"/>
    </location>
</feature>
<organism evidence="2 3">
    <name type="scientific">Nezara viridula</name>
    <name type="common">Southern green stink bug</name>
    <name type="synonym">Cimex viridulus</name>
    <dbReference type="NCBI Taxonomy" id="85310"/>
    <lineage>
        <taxon>Eukaryota</taxon>
        <taxon>Metazoa</taxon>
        <taxon>Ecdysozoa</taxon>
        <taxon>Arthropoda</taxon>
        <taxon>Hexapoda</taxon>
        <taxon>Insecta</taxon>
        <taxon>Pterygota</taxon>
        <taxon>Neoptera</taxon>
        <taxon>Paraneoptera</taxon>
        <taxon>Hemiptera</taxon>
        <taxon>Heteroptera</taxon>
        <taxon>Panheteroptera</taxon>
        <taxon>Pentatomomorpha</taxon>
        <taxon>Pentatomoidea</taxon>
        <taxon>Pentatomidae</taxon>
        <taxon>Pentatominae</taxon>
        <taxon>Nezara</taxon>
    </lineage>
</organism>
<sequence length="90" mass="10381">MRYILLLLAVTACLAHRIPKEPEKKKCDPIFCPLIYSPVCGKHKIRVKNHTTNSIIYKEKIFGNLCQMNAENACGGNWTLCCHFEGMRQW</sequence>
<protein>
    <recommendedName>
        <fullName evidence="4">Neuropeptide</fullName>
    </recommendedName>
</protein>
<dbReference type="EMBL" id="OV725083">
    <property type="protein sequence ID" value="CAH1407162.1"/>
    <property type="molecule type" value="Genomic_DNA"/>
</dbReference>
<evidence type="ECO:0000313" key="3">
    <source>
        <dbReference type="Proteomes" id="UP001152798"/>
    </source>
</evidence>
<dbReference type="AlphaFoldDB" id="A0A9P0HT23"/>
<keyword evidence="1" id="KW-0732">Signal</keyword>
<evidence type="ECO:0008006" key="4">
    <source>
        <dbReference type="Google" id="ProtNLM"/>
    </source>
</evidence>
<feature type="chain" id="PRO_5040135646" description="Neuropeptide" evidence="1">
    <location>
        <begin position="16"/>
        <end position="90"/>
    </location>
</feature>